<feature type="transmembrane region" description="Helical" evidence="7">
    <location>
        <begin position="278"/>
        <end position="297"/>
    </location>
</feature>
<keyword evidence="4 7" id="KW-1133">Transmembrane helix</keyword>
<evidence type="ECO:0000313" key="9">
    <source>
        <dbReference type="Proteomes" id="UP000183567"/>
    </source>
</evidence>
<gene>
    <name evidence="8" type="ORF">AZE42_08276</name>
</gene>
<sequence length="569" mass="61587">MSLKDDLDVDAAARVGLQKLGYKQEMKRVCARARPITYHAHGRFLVSRTSTYIVHDASDHGSPLLAYGLAAPIATSLVAGGPVMDLGVSANPNPRSVASRDMLQISHISRGILLVLSTRIPSHASSCLLDQWLVDSSRCLDDCSECHIWYSFLFITPPNIIHAISQELPNLLLPVSEYTTLNGSQPRGKHARLFHVAMYPSDRFTLIVDVIFLGVTAVASIFCLFFNKYLPSIDIICACWTGLGIIVILICLSVKAAAGRRPISFALGNFDPSSSGWTPGWSFFIGLLPPAYTYSAIGMIANMAEEVHNPSEILPKAMTWSIPIGTLSGVVFLLPILFTLPDVTTLLQVSSGQPIGVMFTLIMGSKGGGFGLWFIIFGIGLFCAISISCAASRATWAFARDKAIPFHQHFSKINPHLQDVPVNAFLLSTVIQVLLGLIYLGSSAAFNAFVGVAVMCLGASYAMPVAISLLNGRRDMHDAPFNLGRFGTVINAIAVLWIMFAMVLFSMPAVIPVTKSTMNYASAVFVGFGVISAVWYMINGRLHYTGPPITQEPTDFSDSNRSSSPNSIE</sequence>
<keyword evidence="3 7" id="KW-0812">Transmembrane</keyword>
<proteinExistence type="predicted"/>
<evidence type="ECO:0000256" key="7">
    <source>
        <dbReference type="SAM" id="Phobius"/>
    </source>
</evidence>
<keyword evidence="5 7" id="KW-0472">Membrane</keyword>
<dbReference type="Pfam" id="PF13520">
    <property type="entry name" value="AA_permease_2"/>
    <property type="match status" value="1"/>
</dbReference>
<feature type="transmembrane region" description="Helical" evidence="7">
    <location>
        <begin position="446"/>
        <end position="469"/>
    </location>
</feature>
<dbReference type="InterPro" id="IPR002293">
    <property type="entry name" value="AA/rel_permease1"/>
</dbReference>
<feature type="transmembrane region" description="Helical" evidence="7">
    <location>
        <begin position="420"/>
        <end position="440"/>
    </location>
</feature>
<feature type="transmembrane region" description="Helical" evidence="7">
    <location>
        <begin position="370"/>
        <end position="399"/>
    </location>
</feature>
<evidence type="ECO:0000256" key="6">
    <source>
        <dbReference type="SAM" id="MobiDB-lite"/>
    </source>
</evidence>
<name>A0A1J8RC87_9AGAM</name>
<feature type="transmembrane region" description="Helical" evidence="7">
    <location>
        <begin position="517"/>
        <end position="538"/>
    </location>
</feature>
<protein>
    <recommendedName>
        <fullName evidence="10">Amino acid permease/ SLC12A domain-containing protein</fullName>
    </recommendedName>
</protein>
<dbReference type="AlphaFoldDB" id="A0A1J8RC87"/>
<dbReference type="Proteomes" id="UP000183567">
    <property type="component" value="Unassembled WGS sequence"/>
</dbReference>
<keyword evidence="9" id="KW-1185">Reference proteome</keyword>
<evidence type="ECO:0000256" key="5">
    <source>
        <dbReference type="ARBA" id="ARBA00023136"/>
    </source>
</evidence>
<accession>A0A1J8RC87</accession>
<organism evidence="8 9">
    <name type="scientific">Rhizopogon vesiculosus</name>
    <dbReference type="NCBI Taxonomy" id="180088"/>
    <lineage>
        <taxon>Eukaryota</taxon>
        <taxon>Fungi</taxon>
        <taxon>Dikarya</taxon>
        <taxon>Basidiomycota</taxon>
        <taxon>Agaricomycotina</taxon>
        <taxon>Agaricomycetes</taxon>
        <taxon>Agaricomycetidae</taxon>
        <taxon>Boletales</taxon>
        <taxon>Suillineae</taxon>
        <taxon>Rhizopogonaceae</taxon>
        <taxon>Rhizopogon</taxon>
    </lineage>
</organism>
<feature type="transmembrane region" description="Helical" evidence="7">
    <location>
        <begin position="233"/>
        <end position="258"/>
    </location>
</feature>
<evidence type="ECO:0000256" key="3">
    <source>
        <dbReference type="ARBA" id="ARBA00022692"/>
    </source>
</evidence>
<comment type="caution">
    <text evidence="8">The sequence shown here is derived from an EMBL/GenBank/DDBJ whole genome shotgun (WGS) entry which is preliminary data.</text>
</comment>
<feature type="transmembrane region" description="Helical" evidence="7">
    <location>
        <begin position="317"/>
        <end position="338"/>
    </location>
</feature>
<evidence type="ECO:0008006" key="10">
    <source>
        <dbReference type="Google" id="ProtNLM"/>
    </source>
</evidence>
<dbReference type="OrthoDB" id="3900342at2759"/>
<comment type="subcellular location">
    <subcellularLocation>
        <location evidence="1">Membrane</location>
        <topology evidence="1">Multi-pass membrane protein</topology>
    </subcellularLocation>
</comment>
<evidence type="ECO:0000256" key="2">
    <source>
        <dbReference type="ARBA" id="ARBA00022448"/>
    </source>
</evidence>
<reference evidence="8 9" key="1">
    <citation type="submission" date="2016-03" db="EMBL/GenBank/DDBJ databases">
        <title>Comparative genomics of the ectomycorrhizal sister species Rhizopogon vinicolor and Rhizopogon vesiculosus (Basidiomycota: Boletales) reveals a divergence of the mating type B locus.</title>
        <authorList>
            <person name="Mujic A.B."/>
            <person name="Kuo A."/>
            <person name="Tritt A."/>
            <person name="Lipzen A."/>
            <person name="Chen C."/>
            <person name="Johnson J."/>
            <person name="Sharma A."/>
            <person name="Barry K."/>
            <person name="Grigoriev I.V."/>
            <person name="Spatafora J.W."/>
        </authorList>
    </citation>
    <scope>NUCLEOTIDE SEQUENCE [LARGE SCALE GENOMIC DNA]</scope>
    <source>
        <strain evidence="8 9">AM-OR11-056</strain>
    </source>
</reference>
<dbReference type="PANTHER" id="PTHR45649:SF28">
    <property type="entry name" value="TRANSPORTER, PUTATIVE (EUROFUNG)-RELATED"/>
    <property type="match status" value="1"/>
</dbReference>
<dbReference type="GO" id="GO:0016020">
    <property type="term" value="C:membrane"/>
    <property type="evidence" value="ECO:0007669"/>
    <property type="project" value="UniProtKB-SubCell"/>
</dbReference>
<evidence type="ECO:0000256" key="4">
    <source>
        <dbReference type="ARBA" id="ARBA00022989"/>
    </source>
</evidence>
<dbReference type="PANTHER" id="PTHR45649">
    <property type="entry name" value="AMINO-ACID PERMEASE BAT1"/>
    <property type="match status" value="1"/>
</dbReference>
<dbReference type="EMBL" id="LVVM01001075">
    <property type="protein sequence ID" value="OJA19386.1"/>
    <property type="molecule type" value="Genomic_DNA"/>
</dbReference>
<dbReference type="Gene3D" id="1.20.1740.10">
    <property type="entry name" value="Amino acid/polyamine transporter I"/>
    <property type="match status" value="1"/>
</dbReference>
<feature type="transmembrane region" description="Helical" evidence="7">
    <location>
        <begin position="204"/>
        <end position="226"/>
    </location>
</feature>
<feature type="transmembrane region" description="Helical" evidence="7">
    <location>
        <begin position="489"/>
        <end position="511"/>
    </location>
</feature>
<feature type="region of interest" description="Disordered" evidence="6">
    <location>
        <begin position="549"/>
        <end position="569"/>
    </location>
</feature>
<keyword evidence="2" id="KW-0813">Transport</keyword>
<evidence type="ECO:0000256" key="1">
    <source>
        <dbReference type="ARBA" id="ARBA00004141"/>
    </source>
</evidence>
<dbReference type="GO" id="GO:0022857">
    <property type="term" value="F:transmembrane transporter activity"/>
    <property type="evidence" value="ECO:0007669"/>
    <property type="project" value="InterPro"/>
</dbReference>
<evidence type="ECO:0000313" key="8">
    <source>
        <dbReference type="EMBL" id="OJA19386.1"/>
    </source>
</evidence>
<feature type="compositionally biased region" description="Low complexity" evidence="6">
    <location>
        <begin position="557"/>
        <end position="569"/>
    </location>
</feature>
<dbReference type="STRING" id="180088.A0A1J8RC87"/>